<dbReference type="InterPro" id="IPR028098">
    <property type="entry name" value="Glyco_trans_4-like_N"/>
</dbReference>
<feature type="non-terminal residue" evidence="3">
    <location>
        <position position="1"/>
    </location>
</feature>
<accession>X1NFJ8</accession>
<dbReference type="Pfam" id="PF00534">
    <property type="entry name" value="Glycos_transf_1"/>
    <property type="match status" value="1"/>
</dbReference>
<dbReference type="PANTHER" id="PTHR12526:SF638">
    <property type="entry name" value="SPORE COAT PROTEIN SA"/>
    <property type="match status" value="1"/>
</dbReference>
<dbReference type="SUPFAM" id="SSF53756">
    <property type="entry name" value="UDP-Glycosyltransferase/glycogen phosphorylase"/>
    <property type="match status" value="1"/>
</dbReference>
<dbReference type="Gene3D" id="3.40.50.2000">
    <property type="entry name" value="Glycogen Phosphorylase B"/>
    <property type="match status" value="2"/>
</dbReference>
<dbReference type="PANTHER" id="PTHR12526">
    <property type="entry name" value="GLYCOSYLTRANSFERASE"/>
    <property type="match status" value="1"/>
</dbReference>
<name>X1NFJ8_9ZZZZ</name>
<evidence type="ECO:0008006" key="4">
    <source>
        <dbReference type="Google" id="ProtNLM"/>
    </source>
</evidence>
<dbReference type="AlphaFoldDB" id="X1NFJ8"/>
<dbReference type="InterPro" id="IPR001296">
    <property type="entry name" value="Glyco_trans_1"/>
</dbReference>
<sequence>LSKRGVNGLTEEVTAVFEKFIDETKPDCVHVHNMHYFSKIHALVIRGIATKKGIPLILTAHNVWDDNLFLDLTKKVKWDHIIAVSHFIKREIIGAGYSHKGITVIHHGVDQDSYFSKASTRPVFKKYPVLRGRKIIFHPARMGLAKGCDVSIKALRIVKERFPRAILVLAGTRNIIDWGQTQQRDIAYMVSLIKSLELKDNVLIDAFPLKDMPHLYAASKVCIYPSTSSEPFGLTMLEALSSARPMVVTETGGMPEIIKDG</sequence>
<dbReference type="EMBL" id="BARV01027889">
    <property type="protein sequence ID" value="GAI42383.1"/>
    <property type="molecule type" value="Genomic_DNA"/>
</dbReference>
<dbReference type="CDD" id="cd03801">
    <property type="entry name" value="GT4_PimA-like"/>
    <property type="match status" value="1"/>
</dbReference>
<evidence type="ECO:0000313" key="3">
    <source>
        <dbReference type="EMBL" id="GAI42383.1"/>
    </source>
</evidence>
<comment type="caution">
    <text evidence="3">The sequence shown here is derived from an EMBL/GenBank/DDBJ whole genome shotgun (WGS) entry which is preliminary data.</text>
</comment>
<feature type="non-terminal residue" evidence="3">
    <location>
        <position position="261"/>
    </location>
</feature>
<evidence type="ECO:0000259" key="2">
    <source>
        <dbReference type="Pfam" id="PF13439"/>
    </source>
</evidence>
<gene>
    <name evidence="3" type="ORF">S06H3_44780</name>
</gene>
<dbReference type="GO" id="GO:0016757">
    <property type="term" value="F:glycosyltransferase activity"/>
    <property type="evidence" value="ECO:0007669"/>
    <property type="project" value="InterPro"/>
</dbReference>
<evidence type="ECO:0000259" key="1">
    <source>
        <dbReference type="Pfam" id="PF00534"/>
    </source>
</evidence>
<feature type="domain" description="Glycosyltransferase subfamily 4-like N-terminal" evidence="2">
    <location>
        <begin position="17"/>
        <end position="112"/>
    </location>
</feature>
<reference evidence="3" key="1">
    <citation type="journal article" date="2014" name="Front. Microbiol.">
        <title>High frequency of phylogenetically diverse reductive dehalogenase-homologous genes in deep subseafloor sedimentary metagenomes.</title>
        <authorList>
            <person name="Kawai M."/>
            <person name="Futagami T."/>
            <person name="Toyoda A."/>
            <person name="Takaki Y."/>
            <person name="Nishi S."/>
            <person name="Hori S."/>
            <person name="Arai W."/>
            <person name="Tsubouchi T."/>
            <person name="Morono Y."/>
            <person name="Uchiyama I."/>
            <person name="Ito T."/>
            <person name="Fujiyama A."/>
            <person name="Inagaki F."/>
            <person name="Takami H."/>
        </authorList>
    </citation>
    <scope>NUCLEOTIDE SEQUENCE</scope>
    <source>
        <strain evidence="3">Expedition CK06-06</strain>
    </source>
</reference>
<organism evidence="3">
    <name type="scientific">marine sediment metagenome</name>
    <dbReference type="NCBI Taxonomy" id="412755"/>
    <lineage>
        <taxon>unclassified sequences</taxon>
        <taxon>metagenomes</taxon>
        <taxon>ecological metagenomes</taxon>
    </lineage>
</organism>
<dbReference type="Pfam" id="PF13439">
    <property type="entry name" value="Glyco_transf_4"/>
    <property type="match status" value="1"/>
</dbReference>
<protein>
    <recommendedName>
        <fullName evidence="4">Glycosyl transferase family 1 domain-containing protein</fullName>
    </recommendedName>
</protein>
<proteinExistence type="predicted"/>
<feature type="domain" description="Glycosyl transferase family 1" evidence="1">
    <location>
        <begin position="125"/>
        <end position="261"/>
    </location>
</feature>